<comment type="caution">
    <text evidence="1">The sequence shown here is derived from an EMBL/GenBank/DDBJ whole genome shotgun (WGS) entry which is preliminary data.</text>
</comment>
<organism evidence="1 2">
    <name type="scientific">Trifolium medium</name>
    <dbReference type="NCBI Taxonomy" id="97028"/>
    <lineage>
        <taxon>Eukaryota</taxon>
        <taxon>Viridiplantae</taxon>
        <taxon>Streptophyta</taxon>
        <taxon>Embryophyta</taxon>
        <taxon>Tracheophyta</taxon>
        <taxon>Spermatophyta</taxon>
        <taxon>Magnoliopsida</taxon>
        <taxon>eudicotyledons</taxon>
        <taxon>Gunneridae</taxon>
        <taxon>Pentapetalae</taxon>
        <taxon>rosids</taxon>
        <taxon>fabids</taxon>
        <taxon>Fabales</taxon>
        <taxon>Fabaceae</taxon>
        <taxon>Papilionoideae</taxon>
        <taxon>50 kb inversion clade</taxon>
        <taxon>NPAAA clade</taxon>
        <taxon>Hologalegina</taxon>
        <taxon>IRL clade</taxon>
        <taxon>Trifolieae</taxon>
        <taxon>Trifolium</taxon>
    </lineage>
</organism>
<dbReference type="Proteomes" id="UP000265520">
    <property type="component" value="Unassembled WGS sequence"/>
</dbReference>
<dbReference type="AlphaFoldDB" id="A0A392VF17"/>
<accession>A0A392VF17</accession>
<feature type="non-terminal residue" evidence="1">
    <location>
        <position position="1"/>
    </location>
</feature>
<name>A0A392VF17_9FABA</name>
<keyword evidence="2" id="KW-1185">Reference proteome</keyword>
<sequence length="46" mass="4894">FMFCVRSPGEVLESPGNVLDVSRQGGGEEVVSARQMSPVKAKLSVD</sequence>
<dbReference type="EMBL" id="LXQA011153984">
    <property type="protein sequence ID" value="MCI86954.1"/>
    <property type="molecule type" value="Genomic_DNA"/>
</dbReference>
<proteinExistence type="predicted"/>
<evidence type="ECO:0000313" key="2">
    <source>
        <dbReference type="Proteomes" id="UP000265520"/>
    </source>
</evidence>
<evidence type="ECO:0000313" key="1">
    <source>
        <dbReference type="EMBL" id="MCI86954.1"/>
    </source>
</evidence>
<reference evidence="1 2" key="1">
    <citation type="journal article" date="2018" name="Front. Plant Sci.">
        <title>Red Clover (Trifolium pratense) and Zigzag Clover (T. medium) - A Picture of Genomic Similarities and Differences.</title>
        <authorList>
            <person name="Dluhosova J."/>
            <person name="Istvanek J."/>
            <person name="Nedelnik J."/>
            <person name="Repkova J."/>
        </authorList>
    </citation>
    <scope>NUCLEOTIDE SEQUENCE [LARGE SCALE GENOMIC DNA]</scope>
    <source>
        <strain evidence="2">cv. 10/8</strain>
        <tissue evidence="1">Leaf</tissue>
    </source>
</reference>
<protein>
    <submittedName>
        <fullName evidence="1">Uncharacterized protein</fullName>
    </submittedName>
</protein>